<dbReference type="Gene3D" id="3.40.50.300">
    <property type="entry name" value="P-loop containing nucleotide triphosphate hydrolases"/>
    <property type="match status" value="1"/>
</dbReference>
<dbReference type="AlphaFoldDB" id="A0AAD7XKM7"/>
<dbReference type="InterPro" id="IPR052736">
    <property type="entry name" value="Stf3_sulfotransferase"/>
</dbReference>
<keyword evidence="1" id="KW-1133">Transmembrane helix</keyword>
<dbReference type="Proteomes" id="UP001230188">
    <property type="component" value="Unassembled WGS sequence"/>
</dbReference>
<evidence type="ECO:0000313" key="2">
    <source>
        <dbReference type="EMBL" id="KAJ8601649.1"/>
    </source>
</evidence>
<gene>
    <name evidence="2" type="ORF">CTAYLR_009823</name>
</gene>
<evidence type="ECO:0000313" key="3">
    <source>
        <dbReference type="Proteomes" id="UP001230188"/>
    </source>
</evidence>
<evidence type="ECO:0008006" key="4">
    <source>
        <dbReference type="Google" id="ProtNLM"/>
    </source>
</evidence>
<name>A0AAD7XKM7_9STRA</name>
<dbReference type="SUPFAM" id="SSF52540">
    <property type="entry name" value="P-loop containing nucleoside triphosphate hydrolases"/>
    <property type="match status" value="1"/>
</dbReference>
<dbReference type="InterPro" id="IPR027417">
    <property type="entry name" value="P-loop_NTPase"/>
</dbReference>
<keyword evidence="3" id="KW-1185">Reference proteome</keyword>
<comment type="caution">
    <text evidence="2">The sequence shown here is derived from an EMBL/GenBank/DDBJ whole genome shotgun (WGS) entry which is preliminary data.</text>
</comment>
<dbReference type="EMBL" id="JAQMWT010000412">
    <property type="protein sequence ID" value="KAJ8601649.1"/>
    <property type="molecule type" value="Genomic_DNA"/>
</dbReference>
<proteinExistence type="predicted"/>
<evidence type="ECO:0000256" key="1">
    <source>
        <dbReference type="SAM" id="Phobius"/>
    </source>
</evidence>
<keyword evidence="1" id="KW-0472">Membrane</keyword>
<dbReference type="Pfam" id="PF13469">
    <property type="entry name" value="Sulfotransfer_3"/>
    <property type="match status" value="1"/>
</dbReference>
<protein>
    <recommendedName>
        <fullName evidence="4">Protein-tyrosine sulfotransferase</fullName>
    </recommendedName>
</protein>
<sequence length="471" mass="53980">MDGEAHPLPVWARVALLIGQFVFLYAVRWVILRLTRPAHLVPPRVSPLLRLINWSLWIPCRLAEMGYEVPRVGYMLGRELSLPKLMRIAEKRTGLSDWGETKTFPSLYETVVRRLNEVNTSPFGRLITFDNLMRRLMVRLQVVDAAKKRGGIKVRAPIFVMGLPRTGTTFLHRLLALDPAARYPETHELLQPLSTYPREKRVKYWESKLAQLKAVIPHIEVIHEIGAEEPEECHLGLSVEVPMLPTTYRHLIRHVVEDAPNIRLPSFESAYELYKRQLELLAEDPSRRWVLKCPLHVGFVEDLLTVFPDATLVWTHRDPARSLPSLGSLFRTFADMCEQRPTNLRAIGAEQLVFWSAAIHRATKALKHNPGKCAHVAYDDLVADPLATVERLYAAIGLAVSDEFRDRIRAYLDRNNAQREQIPRHLRKFHAYSLQEYGLTSDKLRAEMPDYYATYVDAPPVGSKGIKSPFV</sequence>
<dbReference type="PANTHER" id="PTHR36451:SF1">
    <property type="entry name" value="OMEGA-HYDROXY-BETA-DIHYDROMENAQUINONE-9 SULFOTRANSFERASE STF3"/>
    <property type="match status" value="1"/>
</dbReference>
<feature type="transmembrane region" description="Helical" evidence="1">
    <location>
        <begin position="12"/>
        <end position="31"/>
    </location>
</feature>
<accession>A0AAD7XKM7</accession>
<dbReference type="PANTHER" id="PTHR36451">
    <property type="entry name" value="PAPS-DEPENDENT SULFOTRANSFERASE STF3"/>
    <property type="match status" value="1"/>
</dbReference>
<organism evidence="2 3">
    <name type="scientific">Chrysophaeum taylorii</name>
    <dbReference type="NCBI Taxonomy" id="2483200"/>
    <lineage>
        <taxon>Eukaryota</taxon>
        <taxon>Sar</taxon>
        <taxon>Stramenopiles</taxon>
        <taxon>Ochrophyta</taxon>
        <taxon>Pelagophyceae</taxon>
        <taxon>Pelagomonadales</taxon>
        <taxon>Pelagomonadaceae</taxon>
        <taxon>Chrysophaeum</taxon>
    </lineage>
</organism>
<reference evidence="2" key="1">
    <citation type="submission" date="2023-01" db="EMBL/GenBank/DDBJ databases">
        <title>Metagenome sequencing of chrysophaentin producing Chrysophaeum taylorii.</title>
        <authorList>
            <person name="Davison J."/>
            <person name="Bewley C."/>
        </authorList>
    </citation>
    <scope>NUCLEOTIDE SEQUENCE</scope>
    <source>
        <strain evidence="2">NIES-1699</strain>
    </source>
</reference>
<keyword evidence="1" id="KW-0812">Transmembrane</keyword>